<dbReference type="EMBL" id="JAGSPC010000001">
    <property type="protein sequence ID" value="MBV7258519.1"/>
    <property type="molecule type" value="Genomic_DNA"/>
</dbReference>
<protein>
    <submittedName>
        <fullName evidence="3">Oligosaccharide repeat unit polymerase</fullName>
    </submittedName>
</protein>
<feature type="region of interest" description="Disordered" evidence="1">
    <location>
        <begin position="446"/>
        <end position="470"/>
    </location>
</feature>
<feature type="transmembrane region" description="Helical" evidence="2">
    <location>
        <begin position="115"/>
        <end position="134"/>
    </location>
</feature>
<evidence type="ECO:0000313" key="3">
    <source>
        <dbReference type="EMBL" id="MBV7258519.1"/>
    </source>
</evidence>
<dbReference type="Proteomes" id="UP001138681">
    <property type="component" value="Unassembled WGS sequence"/>
</dbReference>
<feature type="transmembrane region" description="Helical" evidence="2">
    <location>
        <begin position="241"/>
        <end position="261"/>
    </location>
</feature>
<feature type="transmembrane region" description="Helical" evidence="2">
    <location>
        <begin position="166"/>
        <end position="188"/>
    </location>
</feature>
<sequence>MLTILIFLIGLACPLLPFLVASRLGSVRYFSPLHIVAYLAFLGVTLKVAVFSIDPDVAFYKIIVPSSTAHHAGVLFVFAFIVCLCAGYIVSGPKRVAAPRYFDASSIARLRWKKLLVPVAIGISLTVTIAIFAGRGFSAIDMDTLSALNQRQGFAVNSSGVQASDAILRTLYTIPRVIFVILVMIAFVTKRGKDIRSATGVGMLLAFIAILNGDRMELLEIAGFAGIGAVLAGWKFSLRNAVPLALLALALVISAGAMTQLRFGQTLGEADDNPITVVAEQITGSTYFMDVNVPTVLIARLDENAQLDGESYLSWTYGVIPRALWPDKPAVDLGGKLKTDVFARHGGGGINLTGPGEAFWNFGWLGCLMGLIMGFMYRRGELFIFSESPYRYGRVLLYPTIMFLFVSTTTQSSFGGIVTSMFAMVPLALATIWFFCRRKRQGSRAPRRKKAEFGGASFNGDRRVSGKLGQ</sequence>
<evidence type="ECO:0000256" key="1">
    <source>
        <dbReference type="SAM" id="MobiDB-lite"/>
    </source>
</evidence>
<feature type="transmembrane region" description="Helical" evidence="2">
    <location>
        <begin position="358"/>
        <end position="377"/>
    </location>
</feature>
<evidence type="ECO:0000313" key="4">
    <source>
        <dbReference type="Proteomes" id="UP001138681"/>
    </source>
</evidence>
<feature type="transmembrane region" description="Helical" evidence="2">
    <location>
        <begin position="6"/>
        <end position="24"/>
    </location>
</feature>
<evidence type="ECO:0000256" key="2">
    <source>
        <dbReference type="SAM" id="Phobius"/>
    </source>
</evidence>
<gene>
    <name evidence="3" type="ORF">KCG46_02885</name>
</gene>
<name>A0A9X1JLN5_9SPHN</name>
<dbReference type="NCBIfam" id="TIGR04370">
    <property type="entry name" value="glyco_rpt_poly"/>
    <property type="match status" value="1"/>
</dbReference>
<feature type="transmembrane region" description="Helical" evidence="2">
    <location>
        <begin position="218"/>
        <end position="234"/>
    </location>
</feature>
<keyword evidence="4" id="KW-1185">Reference proteome</keyword>
<feature type="transmembrane region" description="Helical" evidence="2">
    <location>
        <begin position="389"/>
        <end position="408"/>
    </location>
</feature>
<feature type="transmembrane region" description="Helical" evidence="2">
    <location>
        <begin position="414"/>
        <end position="436"/>
    </location>
</feature>
<accession>A0A9X1JLN5</accession>
<comment type="caution">
    <text evidence="3">The sequence shown here is derived from an EMBL/GenBank/DDBJ whole genome shotgun (WGS) entry which is preliminary data.</text>
</comment>
<feature type="transmembrane region" description="Helical" evidence="2">
    <location>
        <begin position="73"/>
        <end position="90"/>
    </location>
</feature>
<keyword evidence="2" id="KW-0472">Membrane</keyword>
<feature type="transmembrane region" description="Helical" evidence="2">
    <location>
        <begin position="195"/>
        <end position="212"/>
    </location>
</feature>
<dbReference type="RefSeq" id="WP_218403830.1">
    <property type="nucleotide sequence ID" value="NZ_JAGSPC010000001.1"/>
</dbReference>
<proteinExistence type="predicted"/>
<keyword evidence="2" id="KW-1133">Transmembrane helix</keyword>
<feature type="transmembrane region" description="Helical" evidence="2">
    <location>
        <begin position="36"/>
        <end position="53"/>
    </location>
</feature>
<organism evidence="3 4">
    <name type="scientific">Erythrobacter crassostreae</name>
    <dbReference type="NCBI Taxonomy" id="2828328"/>
    <lineage>
        <taxon>Bacteria</taxon>
        <taxon>Pseudomonadati</taxon>
        <taxon>Pseudomonadota</taxon>
        <taxon>Alphaproteobacteria</taxon>
        <taxon>Sphingomonadales</taxon>
        <taxon>Erythrobacteraceae</taxon>
        <taxon>Erythrobacter/Porphyrobacter group</taxon>
        <taxon>Erythrobacter</taxon>
    </lineage>
</organism>
<dbReference type="AlphaFoldDB" id="A0A9X1JLN5"/>
<reference evidence="3" key="1">
    <citation type="submission" date="2021-04" db="EMBL/GenBank/DDBJ databases">
        <authorList>
            <person name="Pira H."/>
            <person name="Risdian C."/>
            <person name="Wink J."/>
        </authorList>
    </citation>
    <scope>NUCLEOTIDE SEQUENCE</scope>
    <source>
        <strain evidence="3">WH158</strain>
    </source>
</reference>
<keyword evidence="2" id="KW-0812">Transmembrane</keyword>